<evidence type="ECO:0000313" key="2">
    <source>
        <dbReference type="Proteomes" id="UP000249198"/>
    </source>
</evidence>
<sequence length="136" mass="14501">MKRIITMMMLATLAGCGDDTAPATSTAAPERAAVVPSTQVPATDSWIGRWLGPEGLFLDIRANAEGGEGHYVLTIKSDLDGQAEFVGQADGETIRFVRGGAQQTIRPGKGVETGFKWLADKSNCLIIRSGQEGYCR</sequence>
<accession>A0A2W5CP30</accession>
<gene>
    <name evidence="1" type="ORF">DI599_19270</name>
</gene>
<protein>
    <recommendedName>
        <fullName evidence="3">Lipoprotein</fullName>
    </recommendedName>
</protein>
<dbReference type="RefSeq" id="WP_273234407.1">
    <property type="nucleotide sequence ID" value="NZ_QFOH01000029.1"/>
</dbReference>
<dbReference type="PROSITE" id="PS51257">
    <property type="entry name" value="PROKAR_LIPOPROTEIN"/>
    <property type="match status" value="1"/>
</dbReference>
<dbReference type="Proteomes" id="UP000249198">
    <property type="component" value="Unassembled WGS sequence"/>
</dbReference>
<proteinExistence type="predicted"/>
<evidence type="ECO:0000313" key="1">
    <source>
        <dbReference type="EMBL" id="PZP21435.1"/>
    </source>
</evidence>
<dbReference type="AlphaFoldDB" id="A0A2W5CP30"/>
<reference evidence="1 2" key="1">
    <citation type="submission" date="2017-08" db="EMBL/GenBank/DDBJ databases">
        <title>Infants hospitalized years apart are colonized by the same room-sourced microbial strains.</title>
        <authorList>
            <person name="Brooks B."/>
            <person name="Olm M.R."/>
            <person name="Firek B.A."/>
            <person name="Baker R."/>
            <person name="Thomas B.C."/>
            <person name="Morowitz M.J."/>
            <person name="Banfield J.F."/>
        </authorList>
    </citation>
    <scope>NUCLEOTIDE SEQUENCE [LARGE SCALE GENOMIC DNA]</scope>
    <source>
        <strain evidence="1">S2_009_000_R2_77</strain>
    </source>
</reference>
<name>A0A2W5CP30_9PSED</name>
<evidence type="ECO:0008006" key="3">
    <source>
        <dbReference type="Google" id="ProtNLM"/>
    </source>
</evidence>
<organism evidence="1 2">
    <name type="scientific">Pseudomonas kuykendallii</name>
    <dbReference type="NCBI Taxonomy" id="1007099"/>
    <lineage>
        <taxon>Bacteria</taxon>
        <taxon>Pseudomonadati</taxon>
        <taxon>Pseudomonadota</taxon>
        <taxon>Gammaproteobacteria</taxon>
        <taxon>Pseudomonadales</taxon>
        <taxon>Pseudomonadaceae</taxon>
        <taxon>Pseudomonas</taxon>
    </lineage>
</organism>
<comment type="caution">
    <text evidence="1">The sequence shown here is derived from an EMBL/GenBank/DDBJ whole genome shotgun (WGS) entry which is preliminary data.</text>
</comment>
<dbReference type="EMBL" id="QFOH01000029">
    <property type="protein sequence ID" value="PZP21435.1"/>
    <property type="molecule type" value="Genomic_DNA"/>
</dbReference>